<dbReference type="Pfam" id="PF08495">
    <property type="entry name" value="FIST"/>
    <property type="match status" value="1"/>
</dbReference>
<dbReference type="SMART" id="SM00283">
    <property type="entry name" value="MA"/>
    <property type="match status" value="1"/>
</dbReference>
<protein>
    <submittedName>
        <fullName evidence="5">FIST C-terminal domain-containing protein</fullName>
    </submittedName>
</protein>
<feature type="domain" description="Methyl-accepting transducer" evidence="4">
    <location>
        <begin position="504"/>
        <end position="657"/>
    </location>
</feature>
<dbReference type="InterPro" id="IPR013702">
    <property type="entry name" value="FIST_domain_N"/>
</dbReference>
<keyword evidence="6" id="KW-1185">Reference proteome</keyword>
<evidence type="ECO:0000259" key="4">
    <source>
        <dbReference type="PROSITE" id="PS50111"/>
    </source>
</evidence>
<organism evidence="5 6">
    <name type="scientific">Campylobacter canadensis</name>
    <dbReference type="NCBI Taxonomy" id="449520"/>
    <lineage>
        <taxon>Bacteria</taxon>
        <taxon>Pseudomonadati</taxon>
        <taxon>Campylobacterota</taxon>
        <taxon>Epsilonproteobacteria</taxon>
        <taxon>Campylobacterales</taxon>
        <taxon>Campylobacteraceae</taxon>
        <taxon>Campylobacter</taxon>
    </lineage>
</organism>
<dbReference type="Pfam" id="PF00015">
    <property type="entry name" value="MCPsignal"/>
    <property type="match status" value="1"/>
</dbReference>
<dbReference type="PANTHER" id="PTHR32089">
    <property type="entry name" value="METHYL-ACCEPTING CHEMOTAXIS PROTEIN MCPB"/>
    <property type="match status" value="1"/>
</dbReference>
<evidence type="ECO:0000256" key="3">
    <source>
        <dbReference type="PROSITE-ProRule" id="PRU00284"/>
    </source>
</evidence>
<dbReference type="SMART" id="SM01204">
    <property type="entry name" value="FIST_C"/>
    <property type="match status" value="1"/>
</dbReference>
<name>A0ABS7WPW3_9BACT</name>
<dbReference type="PRINTS" id="PR00260">
    <property type="entry name" value="CHEMTRNSDUCR"/>
</dbReference>
<dbReference type="InterPro" id="IPR019494">
    <property type="entry name" value="FIST_C"/>
</dbReference>
<dbReference type="SMART" id="SM00897">
    <property type="entry name" value="FIST"/>
    <property type="match status" value="1"/>
</dbReference>
<dbReference type="Gene3D" id="1.10.287.950">
    <property type="entry name" value="Methyl-accepting chemotaxis protein"/>
    <property type="match status" value="1"/>
</dbReference>
<evidence type="ECO:0000256" key="2">
    <source>
        <dbReference type="ARBA" id="ARBA00029447"/>
    </source>
</evidence>
<dbReference type="Proteomes" id="UP000786183">
    <property type="component" value="Unassembled WGS sequence"/>
</dbReference>
<dbReference type="Pfam" id="PF10442">
    <property type="entry name" value="FIST_C"/>
    <property type="match status" value="1"/>
</dbReference>
<proteinExistence type="inferred from homology"/>
<comment type="caution">
    <text evidence="5">The sequence shown here is derived from an EMBL/GenBank/DDBJ whole genome shotgun (WGS) entry which is preliminary data.</text>
</comment>
<dbReference type="PROSITE" id="PS50111">
    <property type="entry name" value="CHEMOTAXIS_TRANSDUC_2"/>
    <property type="match status" value="1"/>
</dbReference>
<evidence type="ECO:0000256" key="1">
    <source>
        <dbReference type="ARBA" id="ARBA00023224"/>
    </source>
</evidence>
<sequence>MFFKKDKNINIDNKQDILSLYSKVSSLDFNLKDLNKIIDAKLVLAYSKPNVDVHLLSSKLKSLLPNNCVLLIASSAGVLCSMDNNIATKHFYANSEQGDEVAMMIFSSKMIEDCFVSTIDLGLNKNNVNERINYIEEQLKKIHFPFKISSANTIAYTLIDGLSASESFFMQAVYNAANIPCLFVGGSAGGKLDFKNTYIYNNQRVVQACAVSVYIKLSKNYHYGIFKSQNFNTTNKKFIVLQADVSKRSIKEFLDESNNRAINVIDALCNHFKCDISNLEKIMQNYSFGIKVNNEIYTRAIANIDYTNKIIYLYCDVASAEELILIQRTDFLQSTLKDYENFKRNKPEPLGAIFNDCILRRLHNIDNLQNMNYFNSFPTVGFSTFGELLGININETLTAVFFYKSEKEVSDYFKDTFVQRYSAFVAYFLSRQLKQMQLLNSINTTMLNQLKSSIPVISSVSQTLQGATNEFALVQNKLSQVGDNFNTFSNYLSKSLQDGSDSMNVEQDIEQLLKNIDNLTRIFEIISDVADQTNLLALNAAIEAARAGEFGRGFAVVADEVRNLAEKTQSSLKETKSAVMLVEQTVQNINHNIKATSKNMLDVNNATSNISNLIKDLVNDGNKIAQELSKKGKAGLELDKELEKIKVYEELIKLISK</sequence>
<dbReference type="EMBL" id="JACGBB010000002">
    <property type="protein sequence ID" value="MBZ7986804.1"/>
    <property type="molecule type" value="Genomic_DNA"/>
</dbReference>
<evidence type="ECO:0000313" key="6">
    <source>
        <dbReference type="Proteomes" id="UP000786183"/>
    </source>
</evidence>
<evidence type="ECO:0000313" key="5">
    <source>
        <dbReference type="EMBL" id="MBZ7986804.1"/>
    </source>
</evidence>
<comment type="similarity">
    <text evidence="2">Belongs to the methyl-accepting chemotaxis (MCP) protein family.</text>
</comment>
<accession>A0ABS7WPW3</accession>
<dbReference type="RefSeq" id="WP_172230266.1">
    <property type="nucleotide sequence ID" value="NZ_CP035946.1"/>
</dbReference>
<dbReference type="SUPFAM" id="SSF58104">
    <property type="entry name" value="Methyl-accepting chemotaxis protein (MCP) signaling domain"/>
    <property type="match status" value="1"/>
</dbReference>
<dbReference type="InterPro" id="IPR004089">
    <property type="entry name" value="MCPsignal_dom"/>
</dbReference>
<dbReference type="InterPro" id="IPR004090">
    <property type="entry name" value="Chemotax_Me-accpt_rcpt"/>
</dbReference>
<gene>
    <name evidence="5" type="ORF">AVCANL283_01560</name>
</gene>
<keyword evidence="1 3" id="KW-0807">Transducer</keyword>
<reference evidence="5 6" key="1">
    <citation type="submission" date="2020-07" db="EMBL/GenBank/DDBJ databases">
        <title>Transfer of Campylobacter canadensis to the novel genus Avispirillum gen. nov., that also includes two novel species recovered from migratory waterfowl: Avispirillum anseris sp. nov. and Avispirillum brantae sp. nov.</title>
        <authorList>
            <person name="Miller W.G."/>
            <person name="Chapman M.H."/>
            <person name="Yee E."/>
            <person name="Inglis G.D."/>
        </authorList>
    </citation>
    <scope>NUCLEOTIDE SEQUENCE [LARGE SCALE GENOMIC DNA]</scope>
    <source>
        <strain evidence="5 6">L283</strain>
    </source>
</reference>
<dbReference type="PANTHER" id="PTHR32089:SF112">
    <property type="entry name" value="LYSOZYME-LIKE PROTEIN-RELATED"/>
    <property type="match status" value="1"/>
</dbReference>